<dbReference type="AlphaFoldDB" id="A0A126V3J3"/>
<reference evidence="2 3" key="1">
    <citation type="submission" date="2016-02" db="EMBL/GenBank/DDBJ databases">
        <title>Complete genome sequence of Halocynthiibacter arcticus PAMC 20958t from arctic marine sediment.</title>
        <authorList>
            <person name="Lee Y.M."/>
            <person name="Baek K."/>
            <person name="Lee H.K."/>
            <person name="Shin S.C."/>
        </authorList>
    </citation>
    <scope>NUCLEOTIDE SEQUENCE [LARGE SCALE GENOMIC DNA]</scope>
    <source>
        <strain evidence="2">PAMC 20958</strain>
    </source>
</reference>
<dbReference type="Proteomes" id="UP000070371">
    <property type="component" value="Chromosome"/>
</dbReference>
<dbReference type="KEGG" id="hat:RC74_15240"/>
<dbReference type="Gene3D" id="1.20.5.340">
    <property type="match status" value="1"/>
</dbReference>
<dbReference type="EMBL" id="CP014327">
    <property type="protein sequence ID" value="AML52446.1"/>
    <property type="molecule type" value="Genomic_DNA"/>
</dbReference>
<evidence type="ECO:0000313" key="3">
    <source>
        <dbReference type="Proteomes" id="UP000070371"/>
    </source>
</evidence>
<feature type="coiled-coil region" evidence="1">
    <location>
        <begin position="34"/>
        <end position="107"/>
    </location>
</feature>
<evidence type="ECO:0000256" key="1">
    <source>
        <dbReference type="SAM" id="Coils"/>
    </source>
</evidence>
<sequence length="155" mass="17124">MSDIVEYERRITAALTKISERLNAGGASASTADTSALEAALESERTVNAQLEERVRAIKTKQEEKMAQLEKRVATLQSGYGQLEGDVSRLKGVNEQLRESIHALRETNQSNVGEPHLINKSMLVELEALRAVHTSDRHEMDSLLGELNQIIGEEA</sequence>
<dbReference type="OrthoDB" id="7871100at2"/>
<evidence type="ECO:0000313" key="2">
    <source>
        <dbReference type="EMBL" id="AML52446.1"/>
    </source>
</evidence>
<dbReference type="RefSeq" id="WP_039002110.1">
    <property type="nucleotide sequence ID" value="NZ_CP014327.1"/>
</dbReference>
<accession>A0A126V3J3</accession>
<proteinExistence type="predicted"/>
<protein>
    <submittedName>
        <fullName evidence="2">Uncharacterized protein</fullName>
    </submittedName>
</protein>
<keyword evidence="3" id="KW-1185">Reference proteome</keyword>
<keyword evidence="1" id="KW-0175">Coiled coil</keyword>
<dbReference type="STRING" id="1579316.RC74_15240"/>
<organism evidence="2 3">
    <name type="scientific">Falsihalocynthiibacter arcticus</name>
    <dbReference type="NCBI Taxonomy" id="1579316"/>
    <lineage>
        <taxon>Bacteria</taxon>
        <taxon>Pseudomonadati</taxon>
        <taxon>Pseudomonadota</taxon>
        <taxon>Alphaproteobacteria</taxon>
        <taxon>Rhodobacterales</taxon>
        <taxon>Roseobacteraceae</taxon>
        <taxon>Falsihalocynthiibacter</taxon>
    </lineage>
</organism>
<gene>
    <name evidence="2" type="ORF">RC74_15240</name>
</gene>
<name>A0A126V3J3_9RHOB</name>